<reference evidence="4" key="1">
    <citation type="submission" date="2021-06" db="EMBL/GenBank/DDBJ databases">
        <authorList>
            <person name="Hodson N. C."/>
            <person name="Mongue J. A."/>
            <person name="Jaron S. K."/>
        </authorList>
    </citation>
    <scope>NUCLEOTIDE SEQUENCE</scope>
</reference>
<feature type="compositionally biased region" description="Polar residues" evidence="1">
    <location>
        <begin position="327"/>
        <end position="342"/>
    </location>
</feature>
<keyword evidence="5" id="KW-1185">Reference proteome</keyword>
<sequence>MNHVTGFIVGNFFLIFISLALLLVFQWDIINGETNTGENSRQREVYQTRHKRSIVIQNDDLHNFICWKYGHGSLSQEFKQSSSAIEKCTGPSVASRDVSNYSRYTVCAQSNDDDYLHKYYCQCENLEVFSLAKNKCTTDYDDYLTSVVTKTKKLHSFKIYDLMESPFSSRLSGKFSLDLSSECQFTGKFPLENFCDRYIQCLPGPFGTFEAYVHQCPPGKEYSKNYRLCMHPHLARCPYKRKPENYNTSSSTASPEVILSSTPSTSSTPVPYEVPLETSNQKISPGGYYEESSKPDTLTAPLSNTPSTTTGNTAPYVTNVTTNFYNSEMPSSSNTTNGTISYPDTIETSTEVSSSPPSKRNRTAPFQYTEQIPPTYEDYNPELPNENFTRESPEDYNLRMNGPSQPVFPGNVTTYEDEIPKYYDPGDEIVKQLHKYYQMDIPNGNVTYNKTGGRLGQKYIFKDLSFNYTDIEPKYDPAEDIYYNNETSTDYHSDPLYENQEPPVYNDPVPVYNPDDDPPIPGSVYSNTYEKMDPSYYSEPSLYDPELEESFKEYPPSPPGP</sequence>
<feature type="transmembrane region" description="Helical" evidence="2">
    <location>
        <begin position="7"/>
        <end position="27"/>
    </location>
</feature>
<dbReference type="Proteomes" id="UP000708208">
    <property type="component" value="Unassembled WGS sequence"/>
</dbReference>
<feature type="compositionally biased region" description="Polar residues" evidence="1">
    <location>
        <begin position="245"/>
        <end position="254"/>
    </location>
</feature>
<dbReference type="PROSITE" id="PS50940">
    <property type="entry name" value="CHIT_BIND_II"/>
    <property type="match status" value="1"/>
</dbReference>
<evidence type="ECO:0000313" key="5">
    <source>
        <dbReference type="Proteomes" id="UP000708208"/>
    </source>
</evidence>
<dbReference type="EMBL" id="CAJVCH010078383">
    <property type="protein sequence ID" value="CAG7721305.1"/>
    <property type="molecule type" value="Genomic_DNA"/>
</dbReference>
<gene>
    <name evidence="4" type="ORF">AFUS01_LOCUS10528</name>
</gene>
<keyword evidence="2" id="KW-0812">Transmembrane</keyword>
<dbReference type="AlphaFoldDB" id="A0A8J2P0M8"/>
<dbReference type="GO" id="GO:0005576">
    <property type="term" value="C:extracellular region"/>
    <property type="evidence" value="ECO:0007669"/>
    <property type="project" value="InterPro"/>
</dbReference>
<dbReference type="InterPro" id="IPR002557">
    <property type="entry name" value="Chitin-bd_dom"/>
</dbReference>
<dbReference type="GO" id="GO:0008061">
    <property type="term" value="F:chitin binding"/>
    <property type="evidence" value="ECO:0007669"/>
    <property type="project" value="InterPro"/>
</dbReference>
<feature type="region of interest" description="Disordered" evidence="1">
    <location>
        <begin position="485"/>
        <end position="561"/>
    </location>
</feature>
<keyword evidence="2" id="KW-0472">Membrane</keyword>
<feature type="compositionally biased region" description="Low complexity" evidence="1">
    <location>
        <begin position="260"/>
        <end position="271"/>
    </location>
</feature>
<name>A0A8J2P0M8_9HEXA</name>
<organism evidence="4 5">
    <name type="scientific">Allacma fusca</name>
    <dbReference type="NCBI Taxonomy" id="39272"/>
    <lineage>
        <taxon>Eukaryota</taxon>
        <taxon>Metazoa</taxon>
        <taxon>Ecdysozoa</taxon>
        <taxon>Arthropoda</taxon>
        <taxon>Hexapoda</taxon>
        <taxon>Collembola</taxon>
        <taxon>Symphypleona</taxon>
        <taxon>Sminthuridae</taxon>
        <taxon>Allacma</taxon>
    </lineage>
</organism>
<evidence type="ECO:0000313" key="4">
    <source>
        <dbReference type="EMBL" id="CAG7721305.1"/>
    </source>
</evidence>
<feature type="region of interest" description="Disordered" evidence="1">
    <location>
        <begin position="327"/>
        <end position="395"/>
    </location>
</feature>
<accession>A0A8J2P0M8</accession>
<keyword evidence="2" id="KW-1133">Transmembrane helix</keyword>
<feature type="domain" description="Chitin-binding type-2" evidence="3">
    <location>
        <begin position="180"/>
        <end position="239"/>
    </location>
</feature>
<evidence type="ECO:0000256" key="2">
    <source>
        <dbReference type="SAM" id="Phobius"/>
    </source>
</evidence>
<dbReference type="SMART" id="SM00494">
    <property type="entry name" value="ChtBD2"/>
    <property type="match status" value="1"/>
</dbReference>
<evidence type="ECO:0000256" key="1">
    <source>
        <dbReference type="SAM" id="MobiDB-lite"/>
    </source>
</evidence>
<feature type="region of interest" description="Disordered" evidence="1">
    <location>
        <begin position="244"/>
        <end position="315"/>
    </location>
</feature>
<protein>
    <recommendedName>
        <fullName evidence="3">Chitin-binding type-2 domain-containing protein</fullName>
    </recommendedName>
</protein>
<comment type="caution">
    <text evidence="4">The sequence shown here is derived from an EMBL/GenBank/DDBJ whole genome shotgun (WGS) entry which is preliminary data.</text>
</comment>
<feature type="compositionally biased region" description="Polar residues" evidence="1">
    <location>
        <begin position="300"/>
        <end position="315"/>
    </location>
</feature>
<feature type="compositionally biased region" description="Low complexity" evidence="1">
    <location>
        <begin position="502"/>
        <end position="513"/>
    </location>
</feature>
<proteinExistence type="predicted"/>
<evidence type="ECO:0000259" key="3">
    <source>
        <dbReference type="PROSITE" id="PS50940"/>
    </source>
</evidence>
<feature type="compositionally biased region" description="Low complexity" evidence="1">
    <location>
        <begin position="347"/>
        <end position="358"/>
    </location>
</feature>